<reference evidence="1 2" key="2">
    <citation type="submission" date="2018-11" db="EMBL/GenBank/DDBJ databases">
        <authorList>
            <consortium name="Pathogen Informatics"/>
        </authorList>
    </citation>
    <scope>NUCLEOTIDE SEQUENCE [LARGE SCALE GENOMIC DNA]</scope>
    <source>
        <strain evidence="1 2">MHpl1</strain>
    </source>
</reference>
<proteinExistence type="predicted"/>
<evidence type="ECO:0000313" key="2">
    <source>
        <dbReference type="Proteomes" id="UP000268014"/>
    </source>
</evidence>
<gene>
    <name evidence="1" type="ORF">HPLM_LOCUS13026</name>
</gene>
<sequence length="74" mass="8588">MVTLMTVAYYEESRSNRIKIKLEQDTGGRVPNSCRFWSPNDRNVKLVSASNRLPVITFNRLGQQQIILEYKIAE</sequence>
<reference evidence="3" key="1">
    <citation type="submission" date="2017-02" db="UniProtKB">
        <authorList>
            <consortium name="WormBaseParasite"/>
        </authorList>
    </citation>
    <scope>IDENTIFICATION</scope>
</reference>
<name>A0A0N4WNY6_HAEPC</name>
<keyword evidence="2" id="KW-1185">Reference proteome</keyword>
<dbReference type="OrthoDB" id="5829240at2759"/>
<dbReference type="AlphaFoldDB" id="A0A0N4WNY6"/>
<dbReference type="Proteomes" id="UP000268014">
    <property type="component" value="Unassembled WGS sequence"/>
</dbReference>
<protein>
    <submittedName>
        <fullName evidence="3">MSP domain-containing protein</fullName>
    </submittedName>
</protein>
<organism evidence="3">
    <name type="scientific">Haemonchus placei</name>
    <name type="common">Barber's pole worm</name>
    <dbReference type="NCBI Taxonomy" id="6290"/>
    <lineage>
        <taxon>Eukaryota</taxon>
        <taxon>Metazoa</taxon>
        <taxon>Ecdysozoa</taxon>
        <taxon>Nematoda</taxon>
        <taxon>Chromadorea</taxon>
        <taxon>Rhabditida</taxon>
        <taxon>Rhabditina</taxon>
        <taxon>Rhabditomorpha</taxon>
        <taxon>Strongyloidea</taxon>
        <taxon>Trichostrongylidae</taxon>
        <taxon>Haemonchus</taxon>
    </lineage>
</organism>
<evidence type="ECO:0000313" key="3">
    <source>
        <dbReference type="WBParaSite" id="HPLM_0001303401-mRNA-1"/>
    </source>
</evidence>
<accession>A0A0N4WNY6</accession>
<dbReference type="EMBL" id="UZAF01018058">
    <property type="protein sequence ID" value="VDO47591.1"/>
    <property type="molecule type" value="Genomic_DNA"/>
</dbReference>
<evidence type="ECO:0000313" key="1">
    <source>
        <dbReference type="EMBL" id="VDO47591.1"/>
    </source>
</evidence>
<dbReference type="WBParaSite" id="HPLM_0001303401-mRNA-1">
    <property type="protein sequence ID" value="HPLM_0001303401-mRNA-1"/>
    <property type="gene ID" value="HPLM_0001303401"/>
</dbReference>